<dbReference type="InterPro" id="IPR001611">
    <property type="entry name" value="Leu-rich_rpt"/>
</dbReference>
<name>A0A833RU01_9HYME</name>
<comment type="subcellular location">
    <subcellularLocation>
        <location evidence="2">Cytoplasm</location>
        <location evidence="2">Cytoskeleton</location>
        <location evidence="2">Flagellum axoneme</location>
    </subcellularLocation>
</comment>
<keyword evidence="10" id="KW-0966">Cell projection</keyword>
<keyword evidence="8" id="KW-0969">Cilium</keyword>
<keyword evidence="7" id="KW-0175">Coiled coil</keyword>
<keyword evidence="3" id="KW-0963">Cytoplasm</keyword>
<keyword evidence="9" id="KW-0206">Cytoskeleton</keyword>
<dbReference type="InterPro" id="IPR050576">
    <property type="entry name" value="Cilia_flagella_integrity"/>
</dbReference>
<evidence type="ECO:0000256" key="11">
    <source>
        <dbReference type="ARBA" id="ARBA00024433"/>
    </source>
</evidence>
<evidence type="ECO:0000256" key="4">
    <source>
        <dbReference type="ARBA" id="ARBA00022614"/>
    </source>
</evidence>
<evidence type="ECO:0000256" key="3">
    <source>
        <dbReference type="ARBA" id="ARBA00022490"/>
    </source>
</evidence>
<dbReference type="Gene3D" id="3.80.10.10">
    <property type="entry name" value="Ribonuclease Inhibitor"/>
    <property type="match status" value="1"/>
</dbReference>
<evidence type="ECO:0000256" key="10">
    <source>
        <dbReference type="ARBA" id="ARBA00023273"/>
    </source>
</evidence>
<dbReference type="SMART" id="SM00365">
    <property type="entry name" value="LRR_SD22"/>
    <property type="match status" value="4"/>
</dbReference>
<evidence type="ECO:0000256" key="12">
    <source>
        <dbReference type="ARBA" id="ARBA00038378"/>
    </source>
</evidence>
<comment type="function">
    <text evidence="1">Cilium-specific protein required for cilia structures.</text>
</comment>
<dbReference type="GO" id="GO:0005929">
    <property type="term" value="C:cilium"/>
    <property type="evidence" value="ECO:0007669"/>
    <property type="project" value="TreeGrafter"/>
</dbReference>
<accession>A0A833RU01</accession>
<evidence type="ECO:0000256" key="1">
    <source>
        <dbReference type="ARBA" id="ARBA00003843"/>
    </source>
</evidence>
<comment type="caution">
    <text evidence="14">The sequence shown here is derived from an EMBL/GenBank/DDBJ whole genome shotgun (WGS) entry which is preliminary data.</text>
</comment>
<keyword evidence="5" id="KW-0677">Repeat</keyword>
<evidence type="ECO:0000256" key="7">
    <source>
        <dbReference type="ARBA" id="ARBA00023054"/>
    </source>
</evidence>
<reference evidence="14" key="1">
    <citation type="submission" date="2019-11" db="EMBL/GenBank/DDBJ databases">
        <title>The nuclear and mitochondrial genomes of Frieseomelitta varia - a highly eusocial stingless bee (Meliponini) with a permanently sterile worker caste.</title>
        <authorList>
            <person name="Freitas F.C.P."/>
            <person name="Lourenco A.P."/>
            <person name="Nunes F.M.F."/>
            <person name="Paschoal A.R."/>
            <person name="Abreu F.C.P."/>
            <person name="Barbin F.O."/>
            <person name="Bataglia L."/>
            <person name="Cardoso-Junior C.A.M."/>
            <person name="Cervoni M.S."/>
            <person name="Silva S.R."/>
            <person name="Dalarmi F."/>
            <person name="Del Lama M.A."/>
            <person name="Depintor T.S."/>
            <person name="Ferreira K.M."/>
            <person name="Goria P.S."/>
            <person name="Jaskot M.C."/>
            <person name="Lago D.C."/>
            <person name="Luna-Lucena D."/>
            <person name="Moda L.M."/>
            <person name="Nascimento L."/>
            <person name="Pedrino M."/>
            <person name="Rabico F.O."/>
            <person name="Sanches F.C."/>
            <person name="Santos D.E."/>
            <person name="Santos C.G."/>
            <person name="Vieira J."/>
            <person name="Lopes T.F."/>
            <person name="Barchuk A.R."/>
            <person name="Hartfelder K."/>
            <person name="Simoes Z.L.P."/>
            <person name="Bitondi M.M.G."/>
            <person name="Pinheiro D.G."/>
        </authorList>
    </citation>
    <scope>NUCLEOTIDE SEQUENCE</scope>
    <source>
        <strain evidence="14">USP_RPSP 00005682</strain>
        <tissue evidence="14">Whole individual</tissue>
    </source>
</reference>
<keyword evidence="4" id="KW-0433">Leucine-rich repeat</keyword>
<evidence type="ECO:0000256" key="5">
    <source>
        <dbReference type="ARBA" id="ARBA00022737"/>
    </source>
</evidence>
<sequence length="196" mass="23045">MIQENVPTILQEFVQPRVINQDMLINLVIEQGPKGEAGKLFYEDDILKIDYLWVMPNLIELKLSNNIIEKIENLDALVNLKELDLSFNRIKTMENLNHLTNLEILLLFNNEISEIENINDLNNLTIFSIGNNIVTDSKHVLYLRKFKKLRSLNINGNPCTKEDGYLDYVFAFIPQLIYYEYKMITNEQRKNAREKH</sequence>
<protein>
    <recommendedName>
        <fullName evidence="11">Dynein axonemal assembly factor 1 homolog</fullName>
    </recommendedName>
    <alternativeName>
        <fullName evidence="13">Dynein regulatory complex subunit 3</fullName>
    </alternativeName>
</protein>
<dbReference type="AlphaFoldDB" id="A0A833RU01"/>
<evidence type="ECO:0000313" key="14">
    <source>
        <dbReference type="EMBL" id="KAF3422241.1"/>
    </source>
</evidence>
<keyword evidence="6" id="KW-0282">Flagellum</keyword>
<comment type="similarity">
    <text evidence="12">Belongs to the DRC3 family.</text>
</comment>
<dbReference type="Proteomes" id="UP000655588">
    <property type="component" value="Unassembled WGS sequence"/>
</dbReference>
<evidence type="ECO:0000313" key="15">
    <source>
        <dbReference type="Proteomes" id="UP000655588"/>
    </source>
</evidence>
<evidence type="ECO:0000256" key="8">
    <source>
        <dbReference type="ARBA" id="ARBA00023069"/>
    </source>
</evidence>
<evidence type="ECO:0000256" key="13">
    <source>
        <dbReference type="ARBA" id="ARBA00040950"/>
    </source>
</evidence>
<dbReference type="SUPFAM" id="SSF52058">
    <property type="entry name" value="L domain-like"/>
    <property type="match status" value="1"/>
</dbReference>
<proteinExistence type="inferred from homology"/>
<dbReference type="PANTHER" id="PTHR45973">
    <property type="entry name" value="PROTEIN PHOSPHATASE 1 REGULATORY SUBUNIT SDS22-RELATED"/>
    <property type="match status" value="1"/>
</dbReference>
<dbReference type="EMBL" id="WNWW01000751">
    <property type="protein sequence ID" value="KAF3422241.1"/>
    <property type="molecule type" value="Genomic_DNA"/>
</dbReference>
<dbReference type="PROSITE" id="PS51450">
    <property type="entry name" value="LRR"/>
    <property type="match status" value="3"/>
</dbReference>
<evidence type="ECO:0000256" key="9">
    <source>
        <dbReference type="ARBA" id="ARBA00023212"/>
    </source>
</evidence>
<dbReference type="PANTHER" id="PTHR45973:SF12">
    <property type="entry name" value="DYNEIN REGULATORY COMPLEX SUBUNIT 3"/>
    <property type="match status" value="1"/>
</dbReference>
<keyword evidence="15" id="KW-1185">Reference proteome</keyword>
<evidence type="ECO:0000256" key="6">
    <source>
        <dbReference type="ARBA" id="ARBA00022846"/>
    </source>
</evidence>
<evidence type="ECO:0000256" key="2">
    <source>
        <dbReference type="ARBA" id="ARBA00004611"/>
    </source>
</evidence>
<dbReference type="InterPro" id="IPR032675">
    <property type="entry name" value="LRR_dom_sf"/>
</dbReference>
<gene>
    <name evidence="14" type="ORF">E2986_13375</name>
</gene>
<dbReference type="Pfam" id="PF14580">
    <property type="entry name" value="LRR_9"/>
    <property type="match status" value="1"/>
</dbReference>
<organism evidence="14 15">
    <name type="scientific">Frieseomelitta varia</name>
    <dbReference type="NCBI Taxonomy" id="561572"/>
    <lineage>
        <taxon>Eukaryota</taxon>
        <taxon>Metazoa</taxon>
        <taxon>Ecdysozoa</taxon>
        <taxon>Arthropoda</taxon>
        <taxon>Hexapoda</taxon>
        <taxon>Insecta</taxon>
        <taxon>Pterygota</taxon>
        <taxon>Neoptera</taxon>
        <taxon>Endopterygota</taxon>
        <taxon>Hymenoptera</taxon>
        <taxon>Apocrita</taxon>
        <taxon>Aculeata</taxon>
        <taxon>Apoidea</taxon>
        <taxon>Anthophila</taxon>
        <taxon>Apidae</taxon>
        <taxon>Frieseomelitta</taxon>
    </lineage>
</organism>